<evidence type="ECO:0000313" key="11">
    <source>
        <dbReference type="EMBL" id="RVT53583.1"/>
    </source>
</evidence>
<dbReference type="GO" id="GO:0032153">
    <property type="term" value="C:cell division site"/>
    <property type="evidence" value="ECO:0007669"/>
    <property type="project" value="UniProtKB-UniRule"/>
</dbReference>
<dbReference type="GO" id="GO:0043093">
    <property type="term" value="P:FtsZ-dependent cytokinesis"/>
    <property type="evidence" value="ECO:0007669"/>
    <property type="project" value="UniProtKB-UniRule"/>
</dbReference>
<dbReference type="InterPro" id="IPR011922">
    <property type="entry name" value="Cell_div_FtsL"/>
</dbReference>
<evidence type="ECO:0000256" key="7">
    <source>
        <dbReference type="ARBA" id="ARBA00023306"/>
    </source>
</evidence>
<dbReference type="NCBIfam" id="TIGR02209">
    <property type="entry name" value="ftsL_broad"/>
    <property type="match status" value="1"/>
</dbReference>
<organism evidence="11 12">
    <name type="scientific">Rubrivivax albus</name>
    <dbReference type="NCBI Taxonomy" id="2499835"/>
    <lineage>
        <taxon>Bacteria</taxon>
        <taxon>Pseudomonadati</taxon>
        <taxon>Pseudomonadota</taxon>
        <taxon>Betaproteobacteria</taxon>
        <taxon>Burkholderiales</taxon>
        <taxon>Sphaerotilaceae</taxon>
        <taxon>Rubrivivax</taxon>
    </lineage>
</organism>
<comment type="subunit">
    <text evidence="8">Part of a complex composed of FtsB, FtsL and FtsQ.</text>
</comment>
<dbReference type="EMBL" id="SACT01000001">
    <property type="protein sequence ID" value="RVT53583.1"/>
    <property type="molecule type" value="Genomic_DNA"/>
</dbReference>
<evidence type="ECO:0000256" key="9">
    <source>
        <dbReference type="NCBIfam" id="TIGR02209"/>
    </source>
</evidence>
<evidence type="ECO:0000256" key="1">
    <source>
        <dbReference type="ARBA" id="ARBA00004401"/>
    </source>
</evidence>
<comment type="caution">
    <text evidence="11">The sequence shown here is derived from an EMBL/GenBank/DDBJ whole genome shotgun (WGS) entry which is preliminary data.</text>
</comment>
<keyword evidence="3 8" id="KW-0132">Cell division</keyword>
<protein>
    <recommendedName>
        <fullName evidence="8 9">Cell division protein FtsL</fullName>
    </recommendedName>
</protein>
<dbReference type="PANTHER" id="PTHR37479">
    <property type="entry name" value="CELL DIVISION PROTEIN FTSL"/>
    <property type="match status" value="1"/>
</dbReference>
<comment type="similarity">
    <text evidence="8">Belongs to the FtsL family.</text>
</comment>
<evidence type="ECO:0000313" key="12">
    <source>
        <dbReference type="Proteomes" id="UP000288178"/>
    </source>
</evidence>
<evidence type="ECO:0000256" key="8">
    <source>
        <dbReference type="HAMAP-Rule" id="MF_00910"/>
    </source>
</evidence>
<dbReference type="HAMAP" id="MF_00910">
    <property type="entry name" value="FtsL"/>
    <property type="match status" value="1"/>
</dbReference>
<feature type="transmembrane region" description="Helical" evidence="8">
    <location>
        <begin position="6"/>
        <end position="25"/>
    </location>
</feature>
<evidence type="ECO:0000256" key="6">
    <source>
        <dbReference type="ARBA" id="ARBA00023136"/>
    </source>
</evidence>
<reference evidence="11 12" key="1">
    <citation type="submission" date="2019-01" db="EMBL/GenBank/DDBJ databases">
        <authorList>
            <person name="Chen W.-M."/>
        </authorList>
    </citation>
    <scope>NUCLEOTIDE SEQUENCE [LARGE SCALE GENOMIC DNA]</scope>
    <source>
        <strain evidence="11 12">ICH-3</strain>
    </source>
</reference>
<keyword evidence="10" id="KW-0175">Coiled coil</keyword>
<evidence type="ECO:0000256" key="3">
    <source>
        <dbReference type="ARBA" id="ARBA00022618"/>
    </source>
</evidence>
<sequence length="96" mass="10585">MTGPATLRLNLLLAAALLVSALLLVKTSYESRRLVAALDRAQAEQQALESERQRLESERQAQATPLRVERVARERLAMRTAGADVTLYVELPGVTK</sequence>
<dbReference type="PANTHER" id="PTHR37479:SF1">
    <property type="entry name" value="CELL DIVISION PROTEIN FTSL"/>
    <property type="match status" value="1"/>
</dbReference>
<keyword evidence="12" id="KW-1185">Reference proteome</keyword>
<gene>
    <name evidence="8 11" type="primary">ftsL</name>
    <name evidence="11" type="ORF">ENE75_01395</name>
</gene>
<accession>A0A3S2URU9</accession>
<evidence type="ECO:0000256" key="4">
    <source>
        <dbReference type="ARBA" id="ARBA00022692"/>
    </source>
</evidence>
<dbReference type="Pfam" id="PF04999">
    <property type="entry name" value="FtsL"/>
    <property type="match status" value="1"/>
</dbReference>
<keyword evidence="7 8" id="KW-0131">Cell cycle</keyword>
<evidence type="ECO:0000256" key="10">
    <source>
        <dbReference type="SAM" id="Coils"/>
    </source>
</evidence>
<keyword evidence="2 8" id="KW-1003">Cell membrane</keyword>
<keyword evidence="6 8" id="KW-0472">Membrane</keyword>
<name>A0A3S2URU9_9BURK</name>
<keyword evidence="5 8" id="KW-1133">Transmembrane helix</keyword>
<dbReference type="OrthoDB" id="5298556at2"/>
<evidence type="ECO:0000256" key="5">
    <source>
        <dbReference type="ARBA" id="ARBA00022989"/>
    </source>
</evidence>
<proteinExistence type="inferred from homology"/>
<dbReference type="RefSeq" id="WP_128194880.1">
    <property type="nucleotide sequence ID" value="NZ_SACT01000001.1"/>
</dbReference>
<comment type="function">
    <text evidence="8">Essential cell division protein. May link together the upstream cell division proteins, which are predominantly cytoplasmic, with the downstream cell division proteins, which are predominantly periplasmic.</text>
</comment>
<evidence type="ECO:0000256" key="2">
    <source>
        <dbReference type="ARBA" id="ARBA00022475"/>
    </source>
</evidence>
<comment type="subcellular location">
    <subcellularLocation>
        <location evidence="8">Cell inner membrane</location>
        <topology evidence="8">Single-pass type II membrane protein</topology>
    </subcellularLocation>
    <subcellularLocation>
        <location evidence="1">Cell membrane</location>
        <topology evidence="1">Single-pass type II membrane protein</topology>
    </subcellularLocation>
    <text evidence="8">Localizes to the division septum where it forms a ring structure.</text>
</comment>
<keyword evidence="8" id="KW-0997">Cell inner membrane</keyword>
<dbReference type="GO" id="GO:0005886">
    <property type="term" value="C:plasma membrane"/>
    <property type="evidence" value="ECO:0007669"/>
    <property type="project" value="UniProtKB-SubCell"/>
</dbReference>
<dbReference type="AlphaFoldDB" id="A0A3S2URU9"/>
<keyword evidence="4 8" id="KW-0812">Transmembrane</keyword>
<dbReference type="Proteomes" id="UP000288178">
    <property type="component" value="Unassembled WGS sequence"/>
</dbReference>
<feature type="coiled-coil region" evidence="10">
    <location>
        <begin position="31"/>
        <end position="61"/>
    </location>
</feature>